<dbReference type="PANTHER" id="PTHR48010:SF58">
    <property type="entry name" value="RECEPTOR PROTEIN KINASE-LIKE PROTEIN ZAR1"/>
    <property type="match status" value="1"/>
</dbReference>
<keyword evidence="5" id="KW-1133">Transmembrane helix</keyword>
<dbReference type="Gene3D" id="3.80.10.10">
    <property type="entry name" value="Ribonuclease Inhibitor"/>
    <property type="match status" value="3"/>
</dbReference>
<keyword evidence="2" id="KW-0677">Repeat</keyword>
<evidence type="ECO:0000256" key="3">
    <source>
        <dbReference type="ARBA" id="ARBA00023136"/>
    </source>
</evidence>
<gene>
    <name evidence="6" type="ORF">QTG54_012122</name>
</gene>
<dbReference type="FunFam" id="3.80.10.10:FF:000041">
    <property type="entry name" value="LRR receptor-like serine/threonine-protein kinase ERECTA"/>
    <property type="match status" value="1"/>
</dbReference>
<organism evidence="6 7">
    <name type="scientific">Skeletonema marinoi</name>
    <dbReference type="NCBI Taxonomy" id="267567"/>
    <lineage>
        <taxon>Eukaryota</taxon>
        <taxon>Sar</taxon>
        <taxon>Stramenopiles</taxon>
        <taxon>Ochrophyta</taxon>
        <taxon>Bacillariophyta</taxon>
        <taxon>Coscinodiscophyceae</taxon>
        <taxon>Thalassiosirophycidae</taxon>
        <taxon>Thalassiosirales</taxon>
        <taxon>Skeletonemataceae</taxon>
        <taxon>Skeletonema</taxon>
        <taxon>Skeletonema marinoi-dohrnii complex</taxon>
    </lineage>
</organism>
<dbReference type="InterPro" id="IPR032675">
    <property type="entry name" value="LRR_dom_sf"/>
</dbReference>
<dbReference type="Pfam" id="PF13855">
    <property type="entry name" value="LRR_8"/>
    <property type="match status" value="2"/>
</dbReference>
<feature type="region of interest" description="Disordered" evidence="4">
    <location>
        <begin position="91"/>
        <end position="110"/>
    </location>
</feature>
<dbReference type="SUPFAM" id="SSF52058">
    <property type="entry name" value="L domain-like"/>
    <property type="match status" value="2"/>
</dbReference>
<dbReference type="FunFam" id="3.80.10.10:FF:000095">
    <property type="entry name" value="LRR receptor-like serine/threonine-protein kinase GSO1"/>
    <property type="match status" value="1"/>
</dbReference>
<dbReference type="Pfam" id="PF00560">
    <property type="entry name" value="LRR_1"/>
    <property type="match status" value="2"/>
</dbReference>
<reference evidence="6" key="1">
    <citation type="submission" date="2023-06" db="EMBL/GenBank/DDBJ databases">
        <title>Survivors Of The Sea: Transcriptome response of Skeletonema marinoi to long-term dormancy.</title>
        <authorList>
            <person name="Pinder M.I.M."/>
            <person name="Kourtchenko O."/>
            <person name="Robertson E.K."/>
            <person name="Larsson T."/>
            <person name="Maumus F."/>
            <person name="Osuna-Cruz C.M."/>
            <person name="Vancaester E."/>
            <person name="Stenow R."/>
            <person name="Vandepoele K."/>
            <person name="Ploug H."/>
            <person name="Bruchert V."/>
            <person name="Godhe A."/>
            <person name="Topel M."/>
        </authorList>
    </citation>
    <scope>NUCLEOTIDE SEQUENCE</scope>
    <source>
        <strain evidence="6">R05AC</strain>
    </source>
</reference>
<accession>A0AAD8Y1S7</accession>
<dbReference type="SMART" id="SM00369">
    <property type="entry name" value="LRR_TYP"/>
    <property type="match status" value="8"/>
</dbReference>
<evidence type="ECO:0000256" key="2">
    <source>
        <dbReference type="ARBA" id="ARBA00022737"/>
    </source>
</evidence>
<sequence>MVGKTEDKESKRPPRQILARSINRRASLRSSINHILTNETVQDDDNFWNVSSRWFADATEEIVGNVAGAAVDDTAFRTSGIEIVSATDFDQDYEDDDDNDDDDNNNYGGDDGKLFDLSTFGDTGTPSDIRTIYSRRQIIQFICKWILLAFLLFSMILYSMPQSTSQYALSSWTLLRGRSNRFQPMKEMFVEISGEDAFLDTNSPQYRALVFLAEQDPLKLNPNDPILSKQIIQRYVLSVLYFSTNGPSWKHRVYWLTGQHECGWQYVICSDVQEENNNTTDAGKTKRQKVGLTSDKFNPENMDDDFSDFADSDLGLGKGRIITGLKLFDNGLAGNSLPLELVELKYLHILDLGSNNLVGTIESYFSQFNHMRELYLNKNEFQGRIDANMTKGLTKLKVLSLGHNFLTGEVDDLFLRDLTSLENLSLEYNQLSGIIPAVLGTIKTLQHIRLGGNTLHGEIPLSLENNLPNLQRLWLQENKLTGTIPSSIFCDASSTLVDLRLQNNSFVGNVPDVDCTMEKLELLSMASNDLKGSIPNDFGDHFPSLKELHLYDNQLTSTIAPSIFKPANLTAVLLGMNKLTGTLSGSMFQEASNLVYLYLNANDLGGTLDDFSQTEGLPSLKKLRLEYNSFSGTIPKLEFPSLELFYAYNNSLLTSGLDNLSSSIALKKLKLSNCSLAEELPTTLGSLTSLEVLHLNGNQLTGTVPSEFQQLTELEELRLDANDLSGAVPFEVCNLRNSQLSTFVSDCGGEWSGVACSCCTECGT</sequence>
<keyword evidence="7" id="KW-1185">Reference proteome</keyword>
<evidence type="ECO:0000313" key="7">
    <source>
        <dbReference type="Proteomes" id="UP001224775"/>
    </source>
</evidence>
<evidence type="ECO:0000313" key="6">
    <source>
        <dbReference type="EMBL" id="KAK1737255.1"/>
    </source>
</evidence>
<name>A0AAD8Y1S7_9STRA</name>
<feature type="transmembrane region" description="Helical" evidence="5">
    <location>
        <begin position="138"/>
        <end position="160"/>
    </location>
</feature>
<keyword evidence="3 5" id="KW-0472">Membrane</keyword>
<evidence type="ECO:0000256" key="1">
    <source>
        <dbReference type="ARBA" id="ARBA00022614"/>
    </source>
</evidence>
<evidence type="ECO:0000256" key="5">
    <source>
        <dbReference type="SAM" id="Phobius"/>
    </source>
</evidence>
<keyword evidence="5" id="KW-0812">Transmembrane</keyword>
<comment type="caution">
    <text evidence="6">The sequence shown here is derived from an EMBL/GenBank/DDBJ whole genome shotgun (WGS) entry which is preliminary data.</text>
</comment>
<protein>
    <submittedName>
        <fullName evidence="6">Leucine-rich repeat domain-containing protein</fullName>
    </submittedName>
</protein>
<dbReference type="PANTHER" id="PTHR48010">
    <property type="entry name" value="OS05G0588300 PROTEIN"/>
    <property type="match status" value="1"/>
</dbReference>
<dbReference type="EMBL" id="JATAAI010000026">
    <property type="protein sequence ID" value="KAK1737255.1"/>
    <property type="molecule type" value="Genomic_DNA"/>
</dbReference>
<keyword evidence="1" id="KW-0433">Leucine-rich repeat</keyword>
<dbReference type="InterPro" id="IPR003591">
    <property type="entry name" value="Leu-rich_rpt_typical-subtyp"/>
</dbReference>
<dbReference type="Proteomes" id="UP001224775">
    <property type="component" value="Unassembled WGS sequence"/>
</dbReference>
<dbReference type="AlphaFoldDB" id="A0AAD8Y1S7"/>
<feature type="compositionally biased region" description="Acidic residues" evidence="4">
    <location>
        <begin position="91"/>
        <end position="104"/>
    </location>
</feature>
<evidence type="ECO:0000256" key="4">
    <source>
        <dbReference type="SAM" id="MobiDB-lite"/>
    </source>
</evidence>
<dbReference type="InterPro" id="IPR050994">
    <property type="entry name" value="At_inactive_RLKs"/>
</dbReference>
<dbReference type="InterPro" id="IPR001611">
    <property type="entry name" value="Leu-rich_rpt"/>
</dbReference>
<proteinExistence type="predicted"/>